<dbReference type="STRING" id="486041.B0CVJ8"/>
<dbReference type="EMBL" id="DS547093">
    <property type="protein sequence ID" value="EDR13757.1"/>
    <property type="molecule type" value="Genomic_DNA"/>
</dbReference>
<gene>
    <name evidence="1" type="ORF">LACBIDRAFT_309102</name>
</gene>
<dbReference type="GeneID" id="6071825"/>
<dbReference type="OrthoDB" id="3252135at2759"/>
<dbReference type="RefSeq" id="XP_001876255.1">
    <property type="nucleotide sequence ID" value="XM_001876220.1"/>
</dbReference>
<evidence type="ECO:0000313" key="2">
    <source>
        <dbReference type="Proteomes" id="UP000001194"/>
    </source>
</evidence>
<proteinExistence type="predicted"/>
<dbReference type="Proteomes" id="UP000001194">
    <property type="component" value="Unassembled WGS sequence"/>
</dbReference>
<evidence type="ECO:0000313" key="1">
    <source>
        <dbReference type="EMBL" id="EDR13757.1"/>
    </source>
</evidence>
<dbReference type="HOGENOM" id="CLU_049916_0_0_1"/>
<dbReference type="KEGG" id="lbc:LACBIDRAFT_309102"/>
<dbReference type="AlphaFoldDB" id="B0CVJ8"/>
<reference evidence="1 2" key="1">
    <citation type="journal article" date="2008" name="Nature">
        <title>The genome of Laccaria bicolor provides insights into mycorrhizal symbiosis.</title>
        <authorList>
            <person name="Martin F."/>
            <person name="Aerts A."/>
            <person name="Ahren D."/>
            <person name="Brun A."/>
            <person name="Danchin E.G.J."/>
            <person name="Duchaussoy F."/>
            <person name="Gibon J."/>
            <person name="Kohler A."/>
            <person name="Lindquist E."/>
            <person name="Pereda V."/>
            <person name="Salamov A."/>
            <person name="Shapiro H.J."/>
            <person name="Wuyts J."/>
            <person name="Blaudez D."/>
            <person name="Buee M."/>
            <person name="Brokstein P."/>
            <person name="Canbaeck B."/>
            <person name="Cohen D."/>
            <person name="Courty P.E."/>
            <person name="Coutinho P.M."/>
            <person name="Delaruelle C."/>
            <person name="Detter J.C."/>
            <person name="Deveau A."/>
            <person name="DiFazio S."/>
            <person name="Duplessis S."/>
            <person name="Fraissinet-Tachet L."/>
            <person name="Lucic E."/>
            <person name="Frey-Klett P."/>
            <person name="Fourrey C."/>
            <person name="Feussner I."/>
            <person name="Gay G."/>
            <person name="Grimwood J."/>
            <person name="Hoegger P.J."/>
            <person name="Jain P."/>
            <person name="Kilaru S."/>
            <person name="Labbe J."/>
            <person name="Lin Y.C."/>
            <person name="Legue V."/>
            <person name="Le Tacon F."/>
            <person name="Marmeisse R."/>
            <person name="Melayah D."/>
            <person name="Montanini B."/>
            <person name="Muratet M."/>
            <person name="Nehls U."/>
            <person name="Niculita-Hirzel H."/>
            <person name="Oudot-Le Secq M.P."/>
            <person name="Peter M."/>
            <person name="Quesneville H."/>
            <person name="Rajashekar B."/>
            <person name="Reich M."/>
            <person name="Rouhier N."/>
            <person name="Schmutz J."/>
            <person name="Yin T."/>
            <person name="Chalot M."/>
            <person name="Henrissat B."/>
            <person name="Kuees U."/>
            <person name="Lucas S."/>
            <person name="Van de Peer Y."/>
            <person name="Podila G.K."/>
            <person name="Polle A."/>
            <person name="Pukkila P.J."/>
            <person name="Richardson P.M."/>
            <person name="Rouze P."/>
            <person name="Sanders I.R."/>
            <person name="Stajich J.E."/>
            <person name="Tunlid A."/>
            <person name="Tuskan G."/>
            <person name="Grigoriev I.V."/>
        </authorList>
    </citation>
    <scope>NUCLEOTIDE SEQUENCE [LARGE SCALE GENOMIC DNA]</scope>
    <source>
        <strain evidence="2">S238N-H82 / ATCC MYA-4686</strain>
    </source>
</reference>
<name>B0CVJ8_LACBS</name>
<sequence>MEGTVPVFLTVDIDLLARSGSVSLTPAAVPIHLHGFYQTCFIYLPSTYHMQVHPSLPTYSPSSPAPSYSCEPACGEQTLQHTPSNARPTPAFVFIKTAGKTTVVLNDQEESAEIPSYGRQGLVNGTICFQNPENISEVVIKVEGKLETIISEAGGKSVKLLNTQYKLWTSRESQSSTCPAQVPFAVIIPTCFEDGDTTRPLPPSFHVMYRGVPSLFLKTSYNIHIIVTRIPHSKVEFWTKKKHISIPFKYYPRTRAYRPILSIPSFFSTIKTSPEEWYQASSCMKTRERSGIQPLEVHLFVPAGRIYALTDVIPFHLQLFGNVSSLRELFTSSLGRVTSADSNRTFLSGKPPECKPVLRVFLLRQVTVEVKGQKSWRNTTIGEGRVWPMPPLLSNCCPSGSSGHLDWEGELRVNQDVDVGGFNVANVQVKDFISLSLAPPCPQSSPLLELQLTVPIRLVTDSWGDTTAMDGGFTGPVV</sequence>
<protein>
    <submittedName>
        <fullName evidence="1">Predicted protein</fullName>
    </submittedName>
</protein>
<organism evidence="2">
    <name type="scientific">Laccaria bicolor (strain S238N-H82 / ATCC MYA-4686)</name>
    <name type="common">Bicoloured deceiver</name>
    <name type="synonym">Laccaria laccata var. bicolor</name>
    <dbReference type="NCBI Taxonomy" id="486041"/>
    <lineage>
        <taxon>Eukaryota</taxon>
        <taxon>Fungi</taxon>
        <taxon>Dikarya</taxon>
        <taxon>Basidiomycota</taxon>
        <taxon>Agaricomycotina</taxon>
        <taxon>Agaricomycetes</taxon>
        <taxon>Agaricomycetidae</taxon>
        <taxon>Agaricales</taxon>
        <taxon>Agaricineae</taxon>
        <taxon>Hydnangiaceae</taxon>
        <taxon>Laccaria</taxon>
    </lineage>
</organism>
<keyword evidence="2" id="KW-1185">Reference proteome</keyword>
<dbReference type="InParanoid" id="B0CVJ8"/>
<accession>B0CVJ8</accession>